<keyword evidence="2" id="KW-1185">Reference proteome</keyword>
<evidence type="ECO:0000313" key="2">
    <source>
        <dbReference type="Proteomes" id="UP000824120"/>
    </source>
</evidence>
<sequence length="60" mass="6413">MLSISENVGKRFVVSSRSPRRTPLMTPSKSYVVDGGGQGCLGLAIGCHFDTWQIVIGSCI</sequence>
<dbReference type="AlphaFoldDB" id="A0A9J6AB79"/>
<comment type="caution">
    <text evidence="1">The sequence shown here is derived from an EMBL/GenBank/DDBJ whole genome shotgun (WGS) entry which is preliminary data.</text>
</comment>
<organism evidence="1 2">
    <name type="scientific">Solanum commersonii</name>
    <name type="common">Commerson's wild potato</name>
    <name type="synonym">Commerson's nightshade</name>
    <dbReference type="NCBI Taxonomy" id="4109"/>
    <lineage>
        <taxon>Eukaryota</taxon>
        <taxon>Viridiplantae</taxon>
        <taxon>Streptophyta</taxon>
        <taxon>Embryophyta</taxon>
        <taxon>Tracheophyta</taxon>
        <taxon>Spermatophyta</taxon>
        <taxon>Magnoliopsida</taxon>
        <taxon>eudicotyledons</taxon>
        <taxon>Gunneridae</taxon>
        <taxon>Pentapetalae</taxon>
        <taxon>asterids</taxon>
        <taxon>lamiids</taxon>
        <taxon>Solanales</taxon>
        <taxon>Solanaceae</taxon>
        <taxon>Solanoideae</taxon>
        <taxon>Solaneae</taxon>
        <taxon>Solanum</taxon>
    </lineage>
</organism>
<dbReference type="EMBL" id="JACXVP010000002">
    <property type="protein sequence ID" value="KAG5621547.1"/>
    <property type="molecule type" value="Genomic_DNA"/>
</dbReference>
<proteinExistence type="predicted"/>
<accession>A0A9J6AB79</accession>
<gene>
    <name evidence="1" type="ORF">H5410_006765</name>
</gene>
<evidence type="ECO:0000313" key="1">
    <source>
        <dbReference type="EMBL" id="KAG5621547.1"/>
    </source>
</evidence>
<dbReference type="Proteomes" id="UP000824120">
    <property type="component" value="Chromosome 2"/>
</dbReference>
<reference evidence="1 2" key="1">
    <citation type="submission" date="2020-09" db="EMBL/GenBank/DDBJ databases">
        <title>De no assembly of potato wild relative species, Solanum commersonii.</title>
        <authorList>
            <person name="Cho K."/>
        </authorList>
    </citation>
    <scope>NUCLEOTIDE SEQUENCE [LARGE SCALE GENOMIC DNA]</scope>
    <source>
        <strain evidence="1">LZ3.2</strain>
        <tissue evidence="1">Leaf</tissue>
    </source>
</reference>
<name>A0A9J6AB79_SOLCO</name>
<protein>
    <submittedName>
        <fullName evidence="1">Uncharacterized protein</fullName>
    </submittedName>
</protein>